<dbReference type="SUPFAM" id="SSF57850">
    <property type="entry name" value="RING/U-box"/>
    <property type="match status" value="1"/>
</dbReference>
<dbReference type="InterPro" id="IPR013761">
    <property type="entry name" value="SAM/pointed_sf"/>
</dbReference>
<feature type="repeat" description="WD" evidence="5">
    <location>
        <begin position="138"/>
        <end position="179"/>
    </location>
</feature>
<dbReference type="Gene3D" id="3.30.40.10">
    <property type="entry name" value="Zinc/RING finger domain, C3HC4 (zinc finger)"/>
    <property type="match status" value="1"/>
</dbReference>
<evidence type="ECO:0000256" key="3">
    <source>
        <dbReference type="ARBA" id="ARBA00022737"/>
    </source>
</evidence>
<evidence type="ECO:0000256" key="4">
    <source>
        <dbReference type="ARBA" id="ARBA00037984"/>
    </source>
</evidence>
<dbReference type="PROSITE" id="PS51698">
    <property type="entry name" value="U_BOX"/>
    <property type="match status" value="1"/>
</dbReference>
<dbReference type="Pfam" id="PF04564">
    <property type="entry name" value="U-box"/>
    <property type="match status" value="1"/>
</dbReference>
<dbReference type="InterPro" id="IPR001680">
    <property type="entry name" value="WD40_rpt"/>
</dbReference>
<dbReference type="Proteomes" id="UP001652625">
    <property type="component" value="Chromosome 11"/>
</dbReference>
<dbReference type="Pfam" id="PF00536">
    <property type="entry name" value="SAM_1"/>
    <property type="match status" value="1"/>
</dbReference>
<protein>
    <recommendedName>
        <fullName evidence="1">WD repeat, SAM and U-box domain-containing protein 1</fullName>
    </recommendedName>
</protein>
<dbReference type="InterPro" id="IPR013083">
    <property type="entry name" value="Znf_RING/FYVE/PHD"/>
</dbReference>
<evidence type="ECO:0000259" key="7">
    <source>
        <dbReference type="PROSITE" id="PS51698"/>
    </source>
</evidence>
<dbReference type="Gene3D" id="1.10.150.50">
    <property type="entry name" value="Transcription Factor, Ets-1"/>
    <property type="match status" value="1"/>
</dbReference>
<dbReference type="SMART" id="SM00320">
    <property type="entry name" value="WD40"/>
    <property type="match status" value="7"/>
</dbReference>
<dbReference type="PROSITE" id="PS50105">
    <property type="entry name" value="SAM_DOMAIN"/>
    <property type="match status" value="1"/>
</dbReference>
<feature type="repeat" description="WD" evidence="5">
    <location>
        <begin position="250"/>
        <end position="291"/>
    </location>
</feature>
<feature type="repeat" description="WD" evidence="5">
    <location>
        <begin position="54"/>
        <end position="95"/>
    </location>
</feature>
<dbReference type="InterPro" id="IPR001660">
    <property type="entry name" value="SAM"/>
</dbReference>
<dbReference type="SMART" id="SM00504">
    <property type="entry name" value="Ubox"/>
    <property type="match status" value="1"/>
</dbReference>
<evidence type="ECO:0000313" key="9">
    <source>
        <dbReference type="RefSeq" id="XP_065666380.1"/>
    </source>
</evidence>
<proteinExistence type="inferred from homology"/>
<feature type="repeat" description="WD" evidence="5">
    <location>
        <begin position="292"/>
        <end position="333"/>
    </location>
</feature>
<dbReference type="PANTHER" id="PTHR44019:SF8">
    <property type="entry name" value="POC1 CENTRIOLAR PROTEIN HOMOLOG"/>
    <property type="match status" value="1"/>
</dbReference>
<dbReference type="InterPro" id="IPR019775">
    <property type="entry name" value="WD40_repeat_CS"/>
</dbReference>
<evidence type="ECO:0000256" key="1">
    <source>
        <dbReference type="ARBA" id="ARBA00020894"/>
    </source>
</evidence>
<dbReference type="PROSITE" id="PS00678">
    <property type="entry name" value="WD_REPEATS_1"/>
    <property type="match status" value="4"/>
</dbReference>
<dbReference type="CDD" id="cd16655">
    <property type="entry name" value="RING-Ubox_WDSUB1-like"/>
    <property type="match status" value="1"/>
</dbReference>
<evidence type="ECO:0000256" key="5">
    <source>
        <dbReference type="PROSITE-ProRule" id="PRU00221"/>
    </source>
</evidence>
<feature type="repeat" description="WD" evidence="5">
    <location>
        <begin position="10"/>
        <end position="51"/>
    </location>
</feature>
<gene>
    <name evidence="9" type="primary">LOC100202909</name>
</gene>
<dbReference type="InterPro" id="IPR036322">
    <property type="entry name" value="WD40_repeat_dom_sf"/>
</dbReference>
<dbReference type="InterPro" id="IPR050505">
    <property type="entry name" value="WDR55/POC1"/>
</dbReference>
<dbReference type="Pfam" id="PF00400">
    <property type="entry name" value="WD40"/>
    <property type="match status" value="6"/>
</dbReference>
<accession>A0ABM4CWQ7</accession>
<dbReference type="InterPro" id="IPR015943">
    <property type="entry name" value="WD40/YVTN_repeat-like_dom_sf"/>
</dbReference>
<dbReference type="SMART" id="SM00454">
    <property type="entry name" value="SAM"/>
    <property type="match status" value="1"/>
</dbReference>
<keyword evidence="2 5" id="KW-0853">WD repeat</keyword>
<dbReference type="RefSeq" id="XP_065666380.1">
    <property type="nucleotide sequence ID" value="XM_065810308.1"/>
</dbReference>
<dbReference type="PANTHER" id="PTHR44019">
    <property type="entry name" value="WD REPEAT-CONTAINING PROTEIN 55"/>
    <property type="match status" value="1"/>
</dbReference>
<reference evidence="9" key="1">
    <citation type="submission" date="2025-08" db="UniProtKB">
        <authorList>
            <consortium name="RefSeq"/>
        </authorList>
    </citation>
    <scope>IDENTIFICATION</scope>
</reference>
<dbReference type="Gene3D" id="2.130.10.10">
    <property type="entry name" value="YVTN repeat-like/Quinoprotein amine dehydrogenase"/>
    <property type="match status" value="2"/>
</dbReference>
<name>A0ABM4CWQ7_HYDVU</name>
<evidence type="ECO:0000313" key="8">
    <source>
        <dbReference type="Proteomes" id="UP001652625"/>
    </source>
</evidence>
<evidence type="ECO:0000259" key="6">
    <source>
        <dbReference type="PROSITE" id="PS50105"/>
    </source>
</evidence>
<feature type="domain" description="SAM" evidence="6">
    <location>
        <begin position="348"/>
        <end position="412"/>
    </location>
</feature>
<dbReference type="InterPro" id="IPR003613">
    <property type="entry name" value="Ubox_domain"/>
</dbReference>
<organism evidence="8 9">
    <name type="scientific">Hydra vulgaris</name>
    <name type="common">Hydra</name>
    <name type="synonym">Hydra attenuata</name>
    <dbReference type="NCBI Taxonomy" id="6087"/>
    <lineage>
        <taxon>Eukaryota</taxon>
        <taxon>Metazoa</taxon>
        <taxon>Cnidaria</taxon>
        <taxon>Hydrozoa</taxon>
        <taxon>Hydroidolina</taxon>
        <taxon>Anthoathecata</taxon>
        <taxon>Aplanulata</taxon>
        <taxon>Hydridae</taxon>
        <taxon>Hydra</taxon>
    </lineage>
</organism>
<dbReference type="PROSITE" id="PS50294">
    <property type="entry name" value="WD_REPEATS_REGION"/>
    <property type="match status" value="5"/>
</dbReference>
<keyword evidence="8" id="KW-1185">Reference proteome</keyword>
<dbReference type="SUPFAM" id="SSF50978">
    <property type="entry name" value="WD40 repeat-like"/>
    <property type="match status" value="1"/>
</dbReference>
<dbReference type="SUPFAM" id="SSF47769">
    <property type="entry name" value="SAM/Pointed domain"/>
    <property type="match status" value="1"/>
</dbReference>
<feature type="repeat" description="WD" evidence="5">
    <location>
        <begin position="96"/>
        <end position="137"/>
    </location>
</feature>
<dbReference type="CDD" id="cd00200">
    <property type="entry name" value="WD40"/>
    <property type="match status" value="1"/>
</dbReference>
<dbReference type="PROSITE" id="PS50082">
    <property type="entry name" value="WD_REPEATS_2"/>
    <property type="match status" value="6"/>
</dbReference>
<keyword evidence="3" id="KW-0677">Repeat</keyword>
<comment type="similarity">
    <text evidence="4">Belongs to the WD repeat POC1 family.</text>
</comment>
<evidence type="ECO:0000256" key="2">
    <source>
        <dbReference type="ARBA" id="ARBA00022574"/>
    </source>
</evidence>
<dbReference type="PRINTS" id="PR00320">
    <property type="entry name" value="GPROTEINBRPT"/>
</dbReference>
<feature type="domain" description="U-box" evidence="7">
    <location>
        <begin position="419"/>
        <end position="493"/>
    </location>
</feature>
<sequence length="497" mass="54605">MTKVKNITTISAHKNDINCCVFTSDGKAVVSASADKTTRIFNVKNGEELLFSPLGEHIYSVTTCALSPVYKILATGSRDCTVILWEVTTGRKINVLMGCKGAIRCCSFSANLPYLCTCSEDSSIMVWNILTYELLNTFRGSEFPLITCRFTPDDLYIISGSLNGDIRVWDLNSSKCMDFVLAHDCGASGVGLSSCDFSPKYGAASDESFSGKSVCFFFATCGGDNLVKLWNLYTASAYSVECSIQPYSVLEGHSAPVFDCKFSVNGDLLGSCSVDKSVILWDPDLGKVLTVLTGHTRYINCIAFSPDGHHIATGSNDKTLRIWEIEKYQKCSASPAKKTQCSTSVNSWTVNEVCVWLRSIGFDIYIDVFTKNAIDGAELMLLDDYSLSNGLNIVPLGHRNKIIREIRQLISNQDKHQSVIPYDFLCPISMELMTDPVIAADGYTYERTSISKWLGAGNETSPMTNAPLSNTSLLPNRSLKNFIKSYFEPTGLNCDSL</sequence>
<dbReference type="InterPro" id="IPR020472">
    <property type="entry name" value="WD40_PAC1"/>
</dbReference>
<dbReference type="GeneID" id="100202909"/>